<dbReference type="Proteomes" id="UP001552521">
    <property type="component" value="Unassembled WGS sequence"/>
</dbReference>
<evidence type="ECO:0000256" key="1">
    <source>
        <dbReference type="ARBA" id="ARBA00001614"/>
    </source>
</evidence>
<dbReference type="EMBL" id="JBFAQK010000061">
    <property type="protein sequence ID" value="MEV4684834.1"/>
    <property type="molecule type" value="Genomic_DNA"/>
</dbReference>
<evidence type="ECO:0000256" key="8">
    <source>
        <dbReference type="PIRNR" id="PIRNR005096"/>
    </source>
</evidence>
<evidence type="ECO:0000256" key="3">
    <source>
        <dbReference type="ARBA" id="ARBA00006206"/>
    </source>
</evidence>
<dbReference type="PIRSF" id="PIRSF005096">
    <property type="entry name" value="GALM"/>
    <property type="match status" value="1"/>
</dbReference>
<feature type="compositionally biased region" description="Low complexity" evidence="9">
    <location>
        <begin position="26"/>
        <end position="44"/>
    </location>
</feature>
<comment type="pathway">
    <text evidence="2 8">Carbohydrate metabolism; hexose metabolism.</text>
</comment>
<dbReference type="PROSITE" id="PS51318">
    <property type="entry name" value="TAT"/>
    <property type="match status" value="1"/>
</dbReference>
<dbReference type="InterPro" id="IPR047215">
    <property type="entry name" value="Galactose_mutarotase-like"/>
</dbReference>
<dbReference type="CDD" id="cd09019">
    <property type="entry name" value="galactose_mutarotase_like"/>
    <property type="match status" value="1"/>
</dbReference>
<evidence type="ECO:0000256" key="7">
    <source>
        <dbReference type="ARBA" id="ARBA00023277"/>
    </source>
</evidence>
<keyword evidence="10" id="KW-0732">Signal</keyword>
<protein>
    <recommendedName>
        <fullName evidence="5 8">Aldose 1-epimerase</fullName>
        <ecNumber evidence="4 8">5.1.3.3</ecNumber>
    </recommendedName>
</protein>
<dbReference type="InterPro" id="IPR011013">
    <property type="entry name" value="Gal_mutarotase_sf_dom"/>
</dbReference>
<dbReference type="Pfam" id="PF01263">
    <property type="entry name" value="Aldose_epim"/>
    <property type="match status" value="1"/>
</dbReference>
<dbReference type="InterPro" id="IPR006311">
    <property type="entry name" value="TAT_signal"/>
</dbReference>
<dbReference type="PANTHER" id="PTHR10091:SF0">
    <property type="entry name" value="GALACTOSE MUTAROTASE"/>
    <property type="match status" value="1"/>
</dbReference>
<dbReference type="Gene3D" id="2.70.98.10">
    <property type="match status" value="1"/>
</dbReference>
<organism evidence="11 12">
    <name type="scientific">Streptomyces kurssanovii</name>
    <dbReference type="NCBI Taxonomy" id="67312"/>
    <lineage>
        <taxon>Bacteria</taxon>
        <taxon>Bacillati</taxon>
        <taxon>Actinomycetota</taxon>
        <taxon>Actinomycetes</taxon>
        <taxon>Kitasatosporales</taxon>
        <taxon>Streptomycetaceae</taxon>
        <taxon>Streptomyces</taxon>
    </lineage>
</organism>
<feature type="signal peptide" evidence="10">
    <location>
        <begin position="1"/>
        <end position="22"/>
    </location>
</feature>
<dbReference type="RefSeq" id="WP_364600025.1">
    <property type="nucleotide sequence ID" value="NZ_JBFAQK010000061.1"/>
</dbReference>
<feature type="region of interest" description="Disordered" evidence="9">
    <location>
        <begin position="26"/>
        <end position="51"/>
    </location>
</feature>
<evidence type="ECO:0000256" key="5">
    <source>
        <dbReference type="ARBA" id="ARBA00014165"/>
    </source>
</evidence>
<evidence type="ECO:0000256" key="4">
    <source>
        <dbReference type="ARBA" id="ARBA00013185"/>
    </source>
</evidence>
<evidence type="ECO:0000256" key="9">
    <source>
        <dbReference type="SAM" id="MobiDB-lite"/>
    </source>
</evidence>
<dbReference type="GO" id="GO:0016853">
    <property type="term" value="F:isomerase activity"/>
    <property type="evidence" value="ECO:0007669"/>
    <property type="project" value="UniProtKB-KW"/>
</dbReference>
<keyword evidence="6 8" id="KW-0413">Isomerase</keyword>
<keyword evidence="7 8" id="KW-0119">Carbohydrate metabolism</keyword>
<accession>A0ABV3I1W3</accession>
<dbReference type="NCBIfam" id="NF008277">
    <property type="entry name" value="PRK11055.1"/>
    <property type="match status" value="1"/>
</dbReference>
<dbReference type="EC" id="5.1.3.3" evidence="4 8"/>
<keyword evidence="12" id="KW-1185">Reference proteome</keyword>
<dbReference type="InterPro" id="IPR008183">
    <property type="entry name" value="Aldose_1/G6P_1-epimerase"/>
</dbReference>
<proteinExistence type="inferred from homology"/>
<dbReference type="PANTHER" id="PTHR10091">
    <property type="entry name" value="ALDOSE-1-EPIMERASE"/>
    <property type="match status" value="1"/>
</dbReference>
<reference evidence="11 12" key="1">
    <citation type="submission" date="2024-06" db="EMBL/GenBank/DDBJ databases">
        <title>The Natural Products Discovery Center: Release of the First 8490 Sequenced Strains for Exploring Actinobacteria Biosynthetic Diversity.</title>
        <authorList>
            <person name="Kalkreuter E."/>
            <person name="Kautsar S.A."/>
            <person name="Yang D."/>
            <person name="Bader C.D."/>
            <person name="Teijaro C.N."/>
            <person name="Fluegel L."/>
            <person name="Davis C.M."/>
            <person name="Simpson J.R."/>
            <person name="Lauterbach L."/>
            <person name="Steele A.D."/>
            <person name="Gui C."/>
            <person name="Meng S."/>
            <person name="Li G."/>
            <person name="Viehrig K."/>
            <person name="Ye F."/>
            <person name="Su P."/>
            <person name="Kiefer A.F."/>
            <person name="Nichols A."/>
            <person name="Cepeda A.J."/>
            <person name="Yan W."/>
            <person name="Fan B."/>
            <person name="Jiang Y."/>
            <person name="Adhikari A."/>
            <person name="Zheng C.-J."/>
            <person name="Schuster L."/>
            <person name="Cowan T.M."/>
            <person name="Smanski M.J."/>
            <person name="Chevrette M.G."/>
            <person name="De Carvalho L.P.S."/>
            <person name="Shen B."/>
        </authorList>
    </citation>
    <scope>NUCLEOTIDE SEQUENCE [LARGE SCALE GENOMIC DNA]</scope>
    <source>
        <strain evidence="11 12">NPDC049344</strain>
    </source>
</reference>
<dbReference type="InterPro" id="IPR014718">
    <property type="entry name" value="GH-type_carb-bd"/>
</dbReference>
<dbReference type="SUPFAM" id="SSF74650">
    <property type="entry name" value="Galactose mutarotase-like"/>
    <property type="match status" value="1"/>
</dbReference>
<evidence type="ECO:0000256" key="2">
    <source>
        <dbReference type="ARBA" id="ARBA00005028"/>
    </source>
</evidence>
<evidence type="ECO:0000256" key="10">
    <source>
        <dbReference type="SAM" id="SignalP"/>
    </source>
</evidence>
<evidence type="ECO:0000256" key="6">
    <source>
        <dbReference type="ARBA" id="ARBA00023235"/>
    </source>
</evidence>
<sequence>MTTSRRAVLTAAAGAAATAATAVTTPAAAAGATTAPRGTSGTRGPVRQRFGSLADGTGVDLWTLENDGIRLRVLSYGGIVQGLEVPDRRGRWANVSLGFDNLDDYVAKSPYFGAVIGRYGNRVAGGTFTLDGTTYRLPVNDGPNSLHGGDQGFDKRVWDVEPFRRGADTGLTLRRVSPDGEMGYPGTLTVRVDYTLTARGEFRVDYEATTDRATVVNLTNHTYFNLAGEGNGTVHDHRLRIDASRYTPVDATLIPTGALARVARTPFDFRLGKPIGEDLRHGHEQILLGQGYDHNFVLDKGITERPQKAVTVTEPTSGRVMTIATTEPGLQFYSGNFLDGTLKGTSGRVYRQGDGFCLETQHFPDSPNRPSFPTTVLRPGRTYRSSTVHSFGTL</sequence>
<feature type="chain" id="PRO_5046475518" description="Aldose 1-epimerase" evidence="10">
    <location>
        <begin position="23"/>
        <end position="394"/>
    </location>
</feature>
<comment type="similarity">
    <text evidence="3 8">Belongs to the aldose epimerase family.</text>
</comment>
<dbReference type="InterPro" id="IPR015443">
    <property type="entry name" value="Aldose_1-epimerase"/>
</dbReference>
<evidence type="ECO:0000313" key="11">
    <source>
        <dbReference type="EMBL" id="MEV4684834.1"/>
    </source>
</evidence>
<gene>
    <name evidence="11" type="ORF">AB0K36_29175</name>
</gene>
<comment type="caution">
    <text evidence="11">The sequence shown here is derived from an EMBL/GenBank/DDBJ whole genome shotgun (WGS) entry which is preliminary data.</text>
</comment>
<name>A0ABV3I1W3_9ACTN</name>
<dbReference type="PROSITE" id="PS00545">
    <property type="entry name" value="ALDOSE_1_EPIMERASE"/>
    <property type="match status" value="1"/>
</dbReference>
<comment type="catalytic activity">
    <reaction evidence="1 8">
        <text>alpha-D-glucose = beta-D-glucose</text>
        <dbReference type="Rhea" id="RHEA:10264"/>
        <dbReference type="ChEBI" id="CHEBI:15903"/>
        <dbReference type="ChEBI" id="CHEBI:17925"/>
        <dbReference type="EC" id="5.1.3.3"/>
    </reaction>
</comment>
<evidence type="ECO:0000313" key="12">
    <source>
        <dbReference type="Proteomes" id="UP001552521"/>
    </source>
</evidence>
<dbReference type="InterPro" id="IPR018052">
    <property type="entry name" value="Ald1_epimerase_CS"/>
</dbReference>